<comment type="similarity">
    <text evidence="2 12">Belongs to the peptidase M48B family.</text>
</comment>
<dbReference type="AlphaFoldDB" id="A0A955RRC0"/>
<feature type="active site" evidence="12">
    <location>
        <position position="153"/>
    </location>
</feature>
<keyword evidence="9 12" id="KW-1133">Transmembrane helix</keyword>
<feature type="binding site" evidence="12">
    <location>
        <position position="156"/>
    </location>
    <ligand>
        <name>Zn(2+)</name>
        <dbReference type="ChEBI" id="CHEBI:29105"/>
        <note>catalytic</note>
    </ligand>
</feature>
<dbReference type="EMBL" id="JAGQKZ010000045">
    <property type="protein sequence ID" value="MCA9392379.1"/>
    <property type="molecule type" value="Genomic_DNA"/>
</dbReference>
<feature type="transmembrane region" description="Helical" evidence="12">
    <location>
        <begin position="198"/>
        <end position="220"/>
    </location>
</feature>
<dbReference type="Gene3D" id="3.30.2010.10">
    <property type="entry name" value="Metalloproteases ('zincins'), catalytic domain"/>
    <property type="match status" value="1"/>
</dbReference>
<evidence type="ECO:0000256" key="9">
    <source>
        <dbReference type="ARBA" id="ARBA00022989"/>
    </source>
</evidence>
<evidence type="ECO:0000256" key="6">
    <source>
        <dbReference type="ARBA" id="ARBA00022723"/>
    </source>
</evidence>
<evidence type="ECO:0000256" key="3">
    <source>
        <dbReference type="ARBA" id="ARBA00022475"/>
    </source>
</evidence>
<feature type="transmembrane region" description="Helical" evidence="12">
    <location>
        <begin position="164"/>
        <end position="183"/>
    </location>
</feature>
<keyword evidence="11 12" id="KW-0472">Membrane</keyword>
<keyword evidence="3 12" id="KW-1003">Cell membrane</keyword>
<dbReference type="PANTHER" id="PTHR43221">
    <property type="entry name" value="PROTEASE HTPX"/>
    <property type="match status" value="1"/>
</dbReference>
<dbReference type="InterPro" id="IPR022919">
    <property type="entry name" value="Pept_M48_protease_HtpX"/>
</dbReference>
<comment type="caution">
    <text evidence="14">The sequence shown here is derived from an EMBL/GenBank/DDBJ whole genome shotgun (WGS) entry which is preliminary data.</text>
</comment>
<dbReference type="HAMAP" id="MF_00188">
    <property type="entry name" value="Pept_M48_protease_HtpX"/>
    <property type="match status" value="1"/>
</dbReference>
<proteinExistence type="inferred from homology"/>
<dbReference type="CDD" id="cd07340">
    <property type="entry name" value="M48B_Htpx_like"/>
    <property type="match status" value="1"/>
</dbReference>
<evidence type="ECO:0000256" key="1">
    <source>
        <dbReference type="ARBA" id="ARBA00004651"/>
    </source>
</evidence>
<evidence type="ECO:0000256" key="12">
    <source>
        <dbReference type="HAMAP-Rule" id="MF_00188"/>
    </source>
</evidence>
<keyword evidence="6 12" id="KW-0479">Metal-binding</keyword>
<keyword evidence="4 12" id="KW-0645">Protease</keyword>
<dbReference type="InterPro" id="IPR050083">
    <property type="entry name" value="HtpX_protease"/>
</dbReference>
<evidence type="ECO:0000256" key="11">
    <source>
        <dbReference type="ARBA" id="ARBA00023136"/>
    </source>
</evidence>
<dbReference type="GO" id="GO:0008270">
    <property type="term" value="F:zinc ion binding"/>
    <property type="evidence" value="ECO:0007669"/>
    <property type="project" value="UniProtKB-UniRule"/>
</dbReference>
<dbReference type="InterPro" id="IPR001915">
    <property type="entry name" value="Peptidase_M48"/>
</dbReference>
<protein>
    <recommendedName>
        <fullName evidence="12">Protease HtpX homolog</fullName>
        <ecNumber evidence="12">3.4.24.-</ecNumber>
    </recommendedName>
</protein>
<dbReference type="GO" id="GO:0004222">
    <property type="term" value="F:metalloendopeptidase activity"/>
    <property type="evidence" value="ECO:0007669"/>
    <property type="project" value="UniProtKB-UniRule"/>
</dbReference>
<feature type="domain" description="Peptidase M48" evidence="13">
    <location>
        <begin position="86"/>
        <end position="304"/>
    </location>
</feature>
<evidence type="ECO:0000259" key="13">
    <source>
        <dbReference type="Pfam" id="PF01435"/>
    </source>
</evidence>
<name>A0A955RRC0_UNCKA</name>
<dbReference type="Proteomes" id="UP000751518">
    <property type="component" value="Unassembled WGS sequence"/>
</dbReference>
<evidence type="ECO:0000256" key="7">
    <source>
        <dbReference type="ARBA" id="ARBA00022801"/>
    </source>
</evidence>
<feature type="binding site" evidence="12">
    <location>
        <position position="229"/>
    </location>
    <ligand>
        <name>Zn(2+)</name>
        <dbReference type="ChEBI" id="CHEBI:29105"/>
        <note>catalytic</note>
    </ligand>
</feature>
<comment type="cofactor">
    <cofactor evidence="12">
        <name>Zn(2+)</name>
        <dbReference type="ChEBI" id="CHEBI:29105"/>
    </cofactor>
    <text evidence="12">Binds 1 zinc ion per subunit.</text>
</comment>
<keyword evidence="8 12" id="KW-0862">Zinc</keyword>
<sequence>MPLVYNVSVNLYDQISNNKRKSFLIMIFFVIVVAILGYIFSLAMDAGYSLFIVATVFALTSAGFSYFAGDKVALTLSGAKKVTKQDAPRLFRTVENLSIGAGLVPMPEVYLINDPAINAFATGRDPKHASVAVTTGALNKLTDLELEGVVAHELSHVKNFDIRTMAVAVVLVGVIALVSEWFLRANFFRGRRSNNSEGGSIVIIFAIVGAILAPLMAQLLKFALSRQREYLADASGALLTRYPEGLASALQKIELDHTPLKSANSATAHMYIANPLGDRRGEKIANLFSTHPPIEERIARLRGMKS</sequence>
<feature type="binding site" evidence="12">
    <location>
        <position position="152"/>
    </location>
    <ligand>
        <name>Zn(2+)</name>
        <dbReference type="ChEBI" id="CHEBI:29105"/>
        <note>catalytic</note>
    </ligand>
</feature>
<evidence type="ECO:0000256" key="8">
    <source>
        <dbReference type="ARBA" id="ARBA00022833"/>
    </source>
</evidence>
<reference evidence="14" key="2">
    <citation type="journal article" date="2021" name="Microbiome">
        <title>Successional dynamics and alternative stable states in a saline activated sludge microbial community over 9 years.</title>
        <authorList>
            <person name="Wang Y."/>
            <person name="Ye J."/>
            <person name="Ju F."/>
            <person name="Liu L."/>
            <person name="Boyd J.A."/>
            <person name="Deng Y."/>
            <person name="Parks D.H."/>
            <person name="Jiang X."/>
            <person name="Yin X."/>
            <person name="Woodcroft B.J."/>
            <person name="Tyson G.W."/>
            <person name="Hugenholtz P."/>
            <person name="Polz M.F."/>
            <person name="Zhang T."/>
        </authorList>
    </citation>
    <scope>NUCLEOTIDE SEQUENCE</scope>
    <source>
        <strain evidence="14">HKST-UBA03</strain>
    </source>
</reference>
<reference evidence="14" key="1">
    <citation type="submission" date="2020-04" db="EMBL/GenBank/DDBJ databases">
        <authorList>
            <person name="Zhang T."/>
        </authorList>
    </citation>
    <scope>NUCLEOTIDE SEQUENCE</scope>
    <source>
        <strain evidence="14">HKST-UBA03</strain>
    </source>
</reference>
<organism evidence="14 15">
    <name type="scientific">candidate division WWE3 bacterium</name>
    <dbReference type="NCBI Taxonomy" id="2053526"/>
    <lineage>
        <taxon>Bacteria</taxon>
        <taxon>Katanobacteria</taxon>
    </lineage>
</organism>
<evidence type="ECO:0000313" key="15">
    <source>
        <dbReference type="Proteomes" id="UP000751518"/>
    </source>
</evidence>
<keyword evidence="5 12" id="KW-0812">Transmembrane</keyword>
<keyword evidence="10 12" id="KW-0482">Metalloprotease</keyword>
<dbReference type="EC" id="3.4.24.-" evidence="12"/>
<dbReference type="Pfam" id="PF01435">
    <property type="entry name" value="Peptidase_M48"/>
    <property type="match status" value="1"/>
</dbReference>
<dbReference type="PANTHER" id="PTHR43221:SF1">
    <property type="entry name" value="PROTEASE HTPX"/>
    <property type="match status" value="1"/>
</dbReference>
<evidence type="ECO:0000256" key="4">
    <source>
        <dbReference type="ARBA" id="ARBA00022670"/>
    </source>
</evidence>
<evidence type="ECO:0000313" key="14">
    <source>
        <dbReference type="EMBL" id="MCA9392379.1"/>
    </source>
</evidence>
<evidence type="ECO:0000256" key="10">
    <source>
        <dbReference type="ARBA" id="ARBA00023049"/>
    </source>
</evidence>
<feature type="transmembrane region" description="Helical" evidence="12">
    <location>
        <begin position="23"/>
        <end position="40"/>
    </location>
</feature>
<dbReference type="GO" id="GO:0005886">
    <property type="term" value="C:plasma membrane"/>
    <property type="evidence" value="ECO:0007669"/>
    <property type="project" value="UniProtKB-SubCell"/>
</dbReference>
<dbReference type="GO" id="GO:0006508">
    <property type="term" value="P:proteolysis"/>
    <property type="evidence" value="ECO:0007669"/>
    <property type="project" value="UniProtKB-KW"/>
</dbReference>
<keyword evidence="7 12" id="KW-0378">Hydrolase</keyword>
<evidence type="ECO:0000256" key="2">
    <source>
        <dbReference type="ARBA" id="ARBA00009779"/>
    </source>
</evidence>
<accession>A0A955RRC0</accession>
<evidence type="ECO:0000256" key="5">
    <source>
        <dbReference type="ARBA" id="ARBA00022692"/>
    </source>
</evidence>
<gene>
    <name evidence="12" type="primary">htpX</name>
    <name evidence="14" type="ORF">KC614_04245</name>
</gene>
<comment type="subcellular location">
    <subcellularLocation>
        <location evidence="1 12">Cell membrane</location>
        <topology evidence="1 12">Multi-pass membrane protein</topology>
    </subcellularLocation>
</comment>
<feature type="transmembrane region" description="Helical" evidence="12">
    <location>
        <begin position="46"/>
        <end position="68"/>
    </location>
</feature>